<dbReference type="PANTHER" id="PTHR43649">
    <property type="entry name" value="ARABINOSE-BINDING PROTEIN-RELATED"/>
    <property type="match status" value="1"/>
</dbReference>
<keyword evidence="5" id="KW-0813">Transport</keyword>
<dbReference type="AlphaFoldDB" id="A0A840G603"/>
<dbReference type="Pfam" id="PF13416">
    <property type="entry name" value="SBP_bac_8"/>
    <property type="match status" value="1"/>
</dbReference>
<dbReference type="EMBL" id="JACIGE010000007">
    <property type="protein sequence ID" value="MBB4247793.1"/>
    <property type="molecule type" value="Genomic_DNA"/>
</dbReference>
<keyword evidence="10" id="KW-1185">Reference proteome</keyword>
<proteinExistence type="inferred from homology"/>
<evidence type="ECO:0000256" key="4">
    <source>
        <dbReference type="ARBA" id="ARBA00017470"/>
    </source>
</evidence>
<evidence type="ECO:0000256" key="6">
    <source>
        <dbReference type="ARBA" id="ARBA00022729"/>
    </source>
</evidence>
<dbReference type="GO" id="GO:0055085">
    <property type="term" value="P:transmembrane transport"/>
    <property type="evidence" value="ECO:0007669"/>
    <property type="project" value="InterPro"/>
</dbReference>
<dbReference type="Gene3D" id="3.40.190.10">
    <property type="entry name" value="Periplasmic binding protein-like II"/>
    <property type="match status" value="2"/>
</dbReference>
<keyword evidence="6 8" id="KW-0732">Signal</keyword>
<dbReference type="RefSeq" id="WP_153116754.1">
    <property type="nucleotide sequence ID" value="NZ_JACIGE010000007.1"/>
</dbReference>
<sequence>MRTSLLFATLLLAGAVHAAPSTARKAAPAAPAVPTEIELSHQLEEAQAERLQPLVERFNATQKDYHVVLSRRVEGDAPKLLNLVTREEMSRFVANRGKFKPLSEVMREAREPLDATRLSPELRVGLADGKGRLAALPVALSTPVLYYNKEAFRKAGLDPAVPPRTWWEVQQAADKLFDAGSLCPYTTSWPAWVHIDNTSAWNGADVADGKGRLAFNGLLQIKHIALLNSWYKSRFFIYFGRRDEADQRFAAGECGMLTSSSALYATIHDKPGLDVGVSTLPYHDDVRGAPQQTLADGASLWIGSGRKPAEYKGAARFVSFLLAPDVQVALTSAGGFLPMTPVARAAASSRLLKDDVSALNVASRQLDGKGALRSLRVSQVEPVRIIVEEELETVWANRKPAKAALDDAVVRGNAVLPAALKASPL</sequence>
<feature type="signal peptide" evidence="8">
    <location>
        <begin position="1"/>
        <end position="18"/>
    </location>
</feature>
<dbReference type="Proteomes" id="UP000587070">
    <property type="component" value="Unassembled WGS sequence"/>
</dbReference>
<protein>
    <recommendedName>
        <fullName evidence="4">sn-glycerol-3-phosphate-binding periplasmic protein UgpB</fullName>
    </recommendedName>
</protein>
<reference evidence="9 10" key="1">
    <citation type="submission" date="2020-08" db="EMBL/GenBank/DDBJ databases">
        <title>Genome sequencing of Purple Non-Sulfur Bacteria from various extreme environments.</title>
        <authorList>
            <person name="Mayer M."/>
        </authorList>
    </citation>
    <scope>NUCLEOTIDE SEQUENCE [LARGE SCALE GENOMIC DNA]</scope>
    <source>
        <strain evidence="9 10">2761</strain>
    </source>
</reference>
<comment type="subcellular location">
    <subcellularLocation>
        <location evidence="1">Periplasm</location>
    </subcellularLocation>
</comment>
<name>A0A840G603_RHOTE</name>
<dbReference type="InterPro" id="IPR006061">
    <property type="entry name" value="SBP_1_CS"/>
</dbReference>
<evidence type="ECO:0000256" key="3">
    <source>
        <dbReference type="ARBA" id="ARBA00011557"/>
    </source>
</evidence>
<feature type="chain" id="PRO_5032933866" description="sn-glycerol-3-phosphate-binding periplasmic protein UgpB" evidence="8">
    <location>
        <begin position="19"/>
        <end position="425"/>
    </location>
</feature>
<dbReference type="SUPFAM" id="SSF53850">
    <property type="entry name" value="Periplasmic binding protein-like II"/>
    <property type="match status" value="1"/>
</dbReference>
<evidence type="ECO:0000256" key="5">
    <source>
        <dbReference type="ARBA" id="ARBA00022448"/>
    </source>
</evidence>
<evidence type="ECO:0000313" key="10">
    <source>
        <dbReference type="Proteomes" id="UP000587070"/>
    </source>
</evidence>
<comment type="similarity">
    <text evidence="2">Belongs to the bacterial solute-binding protein 1 family.</text>
</comment>
<evidence type="ECO:0000256" key="7">
    <source>
        <dbReference type="ARBA" id="ARBA00022764"/>
    </source>
</evidence>
<accession>A0A840G603</accession>
<evidence type="ECO:0000256" key="8">
    <source>
        <dbReference type="SAM" id="SignalP"/>
    </source>
</evidence>
<evidence type="ECO:0000313" key="9">
    <source>
        <dbReference type="EMBL" id="MBB4247793.1"/>
    </source>
</evidence>
<dbReference type="InterPro" id="IPR050490">
    <property type="entry name" value="Bact_solute-bd_prot1"/>
</dbReference>
<dbReference type="PROSITE" id="PS01037">
    <property type="entry name" value="SBP_BACTERIAL_1"/>
    <property type="match status" value="1"/>
</dbReference>
<comment type="subunit">
    <text evidence="3">The complex is composed of two ATP-binding proteins (UgpC), two transmembrane proteins (UgpA and UgpE) and a solute-binding protein (UgpB).</text>
</comment>
<dbReference type="InterPro" id="IPR006059">
    <property type="entry name" value="SBP"/>
</dbReference>
<dbReference type="OrthoDB" id="4393730at2"/>
<keyword evidence="7" id="KW-0574">Periplasm</keyword>
<organism evidence="9 10">
    <name type="scientific">Rhodocyclus tenuis</name>
    <name type="common">Rhodospirillum tenue</name>
    <dbReference type="NCBI Taxonomy" id="1066"/>
    <lineage>
        <taxon>Bacteria</taxon>
        <taxon>Pseudomonadati</taxon>
        <taxon>Pseudomonadota</taxon>
        <taxon>Betaproteobacteria</taxon>
        <taxon>Rhodocyclales</taxon>
        <taxon>Rhodocyclaceae</taxon>
        <taxon>Rhodocyclus</taxon>
    </lineage>
</organism>
<comment type="caution">
    <text evidence="9">The sequence shown here is derived from an EMBL/GenBank/DDBJ whole genome shotgun (WGS) entry which is preliminary data.</text>
</comment>
<evidence type="ECO:0000256" key="1">
    <source>
        <dbReference type="ARBA" id="ARBA00004418"/>
    </source>
</evidence>
<gene>
    <name evidence="9" type="ORF">GGD90_002178</name>
</gene>
<evidence type="ECO:0000256" key="2">
    <source>
        <dbReference type="ARBA" id="ARBA00008520"/>
    </source>
</evidence>
<dbReference type="PANTHER" id="PTHR43649:SF31">
    <property type="entry name" value="SN-GLYCEROL-3-PHOSPHATE-BINDING PERIPLASMIC PROTEIN UGPB"/>
    <property type="match status" value="1"/>
</dbReference>
<dbReference type="GO" id="GO:0042597">
    <property type="term" value="C:periplasmic space"/>
    <property type="evidence" value="ECO:0007669"/>
    <property type="project" value="UniProtKB-SubCell"/>
</dbReference>